<dbReference type="NCBIfam" id="TIGR00177">
    <property type="entry name" value="molyb_syn"/>
    <property type="match status" value="1"/>
</dbReference>
<protein>
    <recommendedName>
        <fullName evidence="1">Putative competence-damage inducible protein</fullName>
    </recommendedName>
</protein>
<comment type="similarity">
    <text evidence="1">Belongs to the CinA family.</text>
</comment>
<dbReference type="SMART" id="SM00852">
    <property type="entry name" value="MoCF_biosynth"/>
    <property type="match status" value="1"/>
</dbReference>
<reference evidence="3 4" key="1">
    <citation type="submission" date="2018-01" db="EMBL/GenBank/DDBJ databases">
        <authorList>
            <person name="Gaut B.S."/>
            <person name="Morton B.R."/>
            <person name="Clegg M.T."/>
            <person name="Duvall M.R."/>
        </authorList>
    </citation>
    <scope>NUCLEOTIDE SEQUENCE [LARGE SCALE GENOMIC DNA]</scope>
    <source>
        <strain evidence="3">GP69</strain>
    </source>
</reference>
<feature type="domain" description="MoaB/Mog" evidence="2">
    <location>
        <begin position="24"/>
        <end position="190"/>
    </location>
</feature>
<evidence type="ECO:0000313" key="4">
    <source>
        <dbReference type="Proteomes" id="UP000236311"/>
    </source>
</evidence>
<dbReference type="InterPro" id="IPR036425">
    <property type="entry name" value="MoaB/Mog-like_dom_sf"/>
</dbReference>
<dbReference type="PANTHER" id="PTHR13939:SF0">
    <property type="entry name" value="NMN AMIDOHYDROLASE-LIKE PROTEIN YFAY"/>
    <property type="match status" value="1"/>
</dbReference>
<dbReference type="Proteomes" id="UP000236311">
    <property type="component" value="Unassembled WGS sequence"/>
</dbReference>
<dbReference type="Gene3D" id="3.30.70.2860">
    <property type="match status" value="1"/>
</dbReference>
<organism evidence="3 4">
    <name type="scientific">Acetatifactor muris</name>
    <dbReference type="NCBI Taxonomy" id="879566"/>
    <lineage>
        <taxon>Bacteria</taxon>
        <taxon>Bacillati</taxon>
        <taxon>Bacillota</taxon>
        <taxon>Clostridia</taxon>
        <taxon>Lachnospirales</taxon>
        <taxon>Lachnospiraceae</taxon>
        <taxon>Acetatifactor</taxon>
    </lineage>
</organism>
<dbReference type="AlphaFoldDB" id="A0A2K4ZLJ1"/>
<dbReference type="SUPFAM" id="SSF53218">
    <property type="entry name" value="Molybdenum cofactor biosynthesis proteins"/>
    <property type="match status" value="1"/>
</dbReference>
<dbReference type="Pfam" id="PF18146">
    <property type="entry name" value="CinA_KH"/>
    <property type="match status" value="1"/>
</dbReference>
<dbReference type="Pfam" id="PF00994">
    <property type="entry name" value="MoCF_biosynth"/>
    <property type="match status" value="1"/>
</dbReference>
<dbReference type="InterPro" id="IPR008135">
    <property type="entry name" value="Competence-induced_CinA"/>
</dbReference>
<evidence type="ECO:0000313" key="3">
    <source>
        <dbReference type="EMBL" id="SOY31310.1"/>
    </source>
</evidence>
<dbReference type="Pfam" id="PF02464">
    <property type="entry name" value="CinA"/>
    <property type="match status" value="1"/>
</dbReference>
<dbReference type="NCBIfam" id="TIGR00199">
    <property type="entry name" value="PncC_domain"/>
    <property type="match status" value="1"/>
</dbReference>
<dbReference type="InterPro" id="IPR050101">
    <property type="entry name" value="CinA"/>
</dbReference>
<dbReference type="PANTHER" id="PTHR13939">
    <property type="entry name" value="NICOTINAMIDE-NUCLEOTIDE AMIDOHYDROLASE PNCC"/>
    <property type="match status" value="1"/>
</dbReference>
<dbReference type="EMBL" id="OFSM01000024">
    <property type="protein sequence ID" value="SOY31310.1"/>
    <property type="molecule type" value="Genomic_DNA"/>
</dbReference>
<dbReference type="InterPro" id="IPR036653">
    <property type="entry name" value="CinA-like_C"/>
</dbReference>
<dbReference type="CDD" id="cd00885">
    <property type="entry name" value="cinA"/>
    <property type="match status" value="1"/>
</dbReference>
<name>A0A2K4ZLJ1_9FIRM</name>
<dbReference type="PIRSF" id="PIRSF006728">
    <property type="entry name" value="CinA"/>
    <property type="match status" value="1"/>
</dbReference>
<evidence type="ECO:0000259" key="2">
    <source>
        <dbReference type="SMART" id="SM00852"/>
    </source>
</evidence>
<dbReference type="Gene3D" id="3.90.950.20">
    <property type="entry name" value="CinA-like"/>
    <property type="match status" value="1"/>
</dbReference>
<dbReference type="InterPro" id="IPR041424">
    <property type="entry name" value="CinA_KH"/>
</dbReference>
<evidence type="ECO:0000256" key="1">
    <source>
        <dbReference type="HAMAP-Rule" id="MF_00226"/>
    </source>
</evidence>
<dbReference type="SUPFAM" id="SSF142433">
    <property type="entry name" value="CinA-like"/>
    <property type="match status" value="1"/>
</dbReference>
<dbReference type="InterPro" id="IPR001453">
    <property type="entry name" value="MoaB/Mog_dom"/>
</dbReference>
<dbReference type="Gene3D" id="3.40.980.10">
    <property type="entry name" value="MoaB/Mog-like domain"/>
    <property type="match status" value="1"/>
</dbReference>
<gene>
    <name evidence="1 3" type="primary">cinA</name>
    <name evidence="3" type="ORF">AMURIS_04047</name>
</gene>
<keyword evidence="4" id="KW-1185">Reference proteome</keyword>
<accession>A0A2K4ZLJ1</accession>
<dbReference type="InterPro" id="IPR008136">
    <property type="entry name" value="CinA_C"/>
</dbReference>
<dbReference type="NCBIfam" id="NF001813">
    <property type="entry name" value="PRK00549.1"/>
    <property type="match status" value="1"/>
</dbReference>
<proteinExistence type="inferred from homology"/>
<dbReference type="NCBIfam" id="TIGR00200">
    <property type="entry name" value="cinA_nterm"/>
    <property type="match status" value="1"/>
</dbReference>
<dbReference type="HAMAP" id="MF_00226_B">
    <property type="entry name" value="CinA_B"/>
    <property type="match status" value="1"/>
</dbReference>
<sequence length="443" mass="47639">MKPGRIRYGMTAECRETREIMKVELICVGTELLLGSIVNTNAAYLSEKCAGLGFSCYFQTVVGDNEERLTQVLEMALGRADIVILSGGLGPTEDDLTKETAAKVCGKPLQLHEPSREAIRKYFADRGMEPTDNNWKQAMLPEGCIVLENHNGTAPGVIMETERGSVILLPGPPNELRPMFEESVAPYLAGLTSQVICSRTVKICGVGESRAETMVKDLIDVQDNPTIATYAKTGEVHIRVTANAEDKKAAQKLIKPVVKELKNRFGSHIYSTEEETTLEKAVADLAIANGLTITCAESCTGGLLSARLINVPGISEVYKSGVITYSNKAKRKLLGVKKSTLQKHGAVSERTAEEMAKGAASISKADVAVAITGIAGPDGGTEDKPVGLVYIACCVKGRTTVKKHLFSGSRDKVRDSAVSAALGLMRSCILEYYSKVTFGKEES</sequence>